<keyword evidence="3" id="KW-0862">Zinc</keyword>
<dbReference type="PROSITE" id="PS01358">
    <property type="entry name" value="ZF_RANBP2_1"/>
    <property type="match status" value="1"/>
</dbReference>
<dbReference type="RefSeq" id="WP_008845460.1">
    <property type="nucleotide sequence ID" value="NZ_BAEN01000059.1"/>
</dbReference>
<keyword evidence="1" id="KW-0479">Metal-binding</keyword>
<dbReference type="eggNOG" id="ENOG5032Y5P">
    <property type="taxonomic scope" value="Bacteria"/>
</dbReference>
<evidence type="ECO:0000256" key="1">
    <source>
        <dbReference type="ARBA" id="ARBA00022723"/>
    </source>
</evidence>
<dbReference type="AlphaFoldDB" id="K6YWN4"/>
<protein>
    <recommendedName>
        <fullName evidence="4">RanBP2-type domain-containing protein</fullName>
    </recommendedName>
</protein>
<dbReference type="STRING" id="1127673.GLIP_3034"/>
<comment type="caution">
    <text evidence="5">The sequence shown here is derived from an EMBL/GenBank/DDBJ whole genome shotgun (WGS) entry which is preliminary data.</text>
</comment>
<feature type="domain" description="RanBP2-type" evidence="4">
    <location>
        <begin position="78"/>
        <end position="97"/>
    </location>
</feature>
<name>K6YWN4_9ALTE</name>
<keyword evidence="2" id="KW-0863">Zinc-finger</keyword>
<accession>K6YWN4</accession>
<reference evidence="5 6" key="1">
    <citation type="journal article" date="2017" name="Antonie Van Leeuwenhoek">
        <title>Rhizobium rhizosphaerae sp. nov., a novel species isolated from rice rhizosphere.</title>
        <authorList>
            <person name="Zhao J.J."/>
            <person name="Zhang J."/>
            <person name="Zhang R.J."/>
            <person name="Zhang C.W."/>
            <person name="Yin H.Q."/>
            <person name="Zhang X.X."/>
        </authorList>
    </citation>
    <scope>NUCLEOTIDE SEQUENCE [LARGE SCALE GENOMIC DNA]</scope>
    <source>
        <strain evidence="5 6">E3</strain>
    </source>
</reference>
<dbReference type="InterPro" id="IPR001876">
    <property type="entry name" value="Znf_RanBP2"/>
</dbReference>
<evidence type="ECO:0000256" key="3">
    <source>
        <dbReference type="ARBA" id="ARBA00022833"/>
    </source>
</evidence>
<evidence type="ECO:0000256" key="2">
    <source>
        <dbReference type="ARBA" id="ARBA00022771"/>
    </source>
</evidence>
<proteinExistence type="predicted"/>
<sequence length="111" mass="12926">MMKIYWHNDRFRIYQIKQLLDDNQVPNFIKNEFAIGAIGELSPLEVMPEVWLTDESWQGKATQLIEQFNQQPSNTSNWVCEQCHEENEGNFSLCWNCGNSANADENAIQKT</sequence>
<dbReference type="Pfam" id="PF24463">
    <property type="entry name" value="DUF7577"/>
    <property type="match status" value="1"/>
</dbReference>
<dbReference type="InterPro" id="IPR018551">
    <property type="entry name" value="DUF2007"/>
</dbReference>
<gene>
    <name evidence="5" type="ORF">GLIP_3034</name>
</gene>
<evidence type="ECO:0000259" key="4">
    <source>
        <dbReference type="PROSITE" id="PS01358"/>
    </source>
</evidence>
<evidence type="ECO:0000313" key="6">
    <source>
        <dbReference type="Proteomes" id="UP000006334"/>
    </source>
</evidence>
<dbReference type="GO" id="GO:0008270">
    <property type="term" value="F:zinc ion binding"/>
    <property type="evidence" value="ECO:0007669"/>
    <property type="project" value="UniProtKB-KW"/>
</dbReference>
<dbReference type="InterPro" id="IPR055999">
    <property type="entry name" value="DUF7577"/>
</dbReference>
<keyword evidence="6" id="KW-1185">Reference proteome</keyword>
<dbReference type="Pfam" id="PF09413">
    <property type="entry name" value="DUF2007"/>
    <property type="match status" value="1"/>
</dbReference>
<dbReference type="Proteomes" id="UP000006334">
    <property type="component" value="Unassembled WGS sequence"/>
</dbReference>
<evidence type="ECO:0000313" key="5">
    <source>
        <dbReference type="EMBL" id="GAC15655.1"/>
    </source>
</evidence>
<dbReference type="EMBL" id="BAEN01000059">
    <property type="protein sequence ID" value="GAC15655.1"/>
    <property type="molecule type" value="Genomic_DNA"/>
</dbReference>
<organism evidence="5 6">
    <name type="scientific">Aliiglaciecola lipolytica E3</name>
    <dbReference type="NCBI Taxonomy" id="1127673"/>
    <lineage>
        <taxon>Bacteria</taxon>
        <taxon>Pseudomonadati</taxon>
        <taxon>Pseudomonadota</taxon>
        <taxon>Gammaproteobacteria</taxon>
        <taxon>Alteromonadales</taxon>
        <taxon>Alteromonadaceae</taxon>
        <taxon>Aliiglaciecola</taxon>
    </lineage>
</organism>